<dbReference type="Pfam" id="PF14011">
    <property type="entry name" value="ESX-1_EspG"/>
    <property type="match status" value="1"/>
</dbReference>
<evidence type="ECO:0000313" key="5">
    <source>
        <dbReference type="EMBL" id="SDP08062.1"/>
    </source>
</evidence>
<organism evidence="5 6">
    <name type="scientific">Actinokineospora alba</name>
    <dbReference type="NCBI Taxonomy" id="504798"/>
    <lineage>
        <taxon>Bacteria</taxon>
        <taxon>Bacillati</taxon>
        <taxon>Actinomycetota</taxon>
        <taxon>Actinomycetes</taxon>
        <taxon>Pseudonocardiales</taxon>
        <taxon>Pseudonocardiaceae</taxon>
        <taxon>Actinokineospora</taxon>
    </lineage>
</organism>
<comment type="similarity">
    <text evidence="2">Belongs to the EspG family.</text>
</comment>
<name>A0A1H0PSF5_9PSEU</name>
<gene>
    <name evidence="5" type="ORF">SAMN05192558_106254</name>
</gene>
<accession>A0A1H0PSF5</accession>
<dbReference type="STRING" id="504798.SAMN05421871_106198"/>
<keyword evidence="6" id="KW-1185">Reference proteome</keyword>
<dbReference type="RefSeq" id="WP_091376383.1">
    <property type="nucleotide sequence ID" value="NZ_FNDV01000006.1"/>
</dbReference>
<dbReference type="Proteomes" id="UP000199651">
    <property type="component" value="Unassembled WGS sequence"/>
</dbReference>
<dbReference type="EMBL" id="FNJB01000006">
    <property type="protein sequence ID" value="SDP08062.1"/>
    <property type="molecule type" value="Genomic_DNA"/>
</dbReference>
<evidence type="ECO:0000256" key="3">
    <source>
        <dbReference type="ARBA" id="ARBA00022490"/>
    </source>
</evidence>
<sequence length="251" mass="26972">MSNSVVLSTLEFDVLWESERLPERHVALDVPSPGRTHTERRDLVAAAFAGLEQRGLAEGGRAVPELADSLSLVAHAPVTVDSWVWTDHEITALSVANGDQGMLAVVDGAEVWLIPARGTAMAEAAVSIAGDVPAGPGRSVSLPTDILTKSDHADPQQMINALTEHGVSLSDAQMLGSMVTGMTTRGQFGAERAQRGRRRDRAERVVSFHDTDAGRYLYLTRPSADGRLWSTITPADNARLATCVRELLDEL</sequence>
<keyword evidence="4" id="KW-0143">Chaperone</keyword>
<evidence type="ECO:0000256" key="4">
    <source>
        <dbReference type="ARBA" id="ARBA00023186"/>
    </source>
</evidence>
<reference evidence="6" key="1">
    <citation type="submission" date="2016-10" db="EMBL/GenBank/DDBJ databases">
        <authorList>
            <person name="Varghese N."/>
            <person name="Submissions S."/>
        </authorList>
    </citation>
    <scope>NUCLEOTIDE SEQUENCE [LARGE SCALE GENOMIC DNA]</scope>
    <source>
        <strain evidence="6">IBRC-M 10655</strain>
    </source>
</reference>
<evidence type="ECO:0000256" key="2">
    <source>
        <dbReference type="ARBA" id="ARBA00006411"/>
    </source>
</evidence>
<keyword evidence="3" id="KW-0963">Cytoplasm</keyword>
<comment type="subcellular location">
    <subcellularLocation>
        <location evidence="1">Cytoplasm</location>
    </subcellularLocation>
</comment>
<proteinExistence type="inferred from homology"/>
<dbReference type="InterPro" id="IPR025734">
    <property type="entry name" value="EspG"/>
</dbReference>
<dbReference type="OrthoDB" id="3679349at2"/>
<evidence type="ECO:0000256" key="1">
    <source>
        <dbReference type="ARBA" id="ARBA00004496"/>
    </source>
</evidence>
<dbReference type="AlphaFoldDB" id="A0A1H0PSF5"/>
<evidence type="ECO:0000313" key="6">
    <source>
        <dbReference type="Proteomes" id="UP000199651"/>
    </source>
</evidence>
<protein>
    <submittedName>
        <fullName evidence="5">EspG family protein</fullName>
    </submittedName>
</protein>